<dbReference type="EMBL" id="JAOTOJ010000006">
    <property type="protein sequence ID" value="KAK9399659.1"/>
    <property type="molecule type" value="Genomic_DNA"/>
</dbReference>
<evidence type="ECO:0000256" key="16">
    <source>
        <dbReference type="SAM" id="MobiDB-lite"/>
    </source>
</evidence>
<evidence type="ECO:0000259" key="17">
    <source>
        <dbReference type="Pfam" id="PF00884"/>
    </source>
</evidence>
<feature type="compositionally biased region" description="Basic and acidic residues" evidence="16">
    <location>
        <begin position="93"/>
        <end position="112"/>
    </location>
</feature>
<dbReference type="CDD" id="cd16147">
    <property type="entry name" value="G6S"/>
    <property type="match status" value="1"/>
</dbReference>
<dbReference type="GO" id="GO:0005764">
    <property type="term" value="C:lysosome"/>
    <property type="evidence" value="ECO:0007669"/>
    <property type="project" value="UniProtKB-SubCell"/>
</dbReference>
<feature type="compositionally biased region" description="Basic and acidic residues" evidence="16">
    <location>
        <begin position="57"/>
        <end position="85"/>
    </location>
</feature>
<dbReference type="EC" id="3.1.6.14" evidence="12"/>
<evidence type="ECO:0000256" key="3">
    <source>
        <dbReference type="ARBA" id="ARBA00008779"/>
    </source>
</evidence>
<keyword evidence="10" id="KW-0458">Lysosome</keyword>
<feature type="domain" description="Sulfatase N-terminal" evidence="17">
    <location>
        <begin position="161"/>
        <end position="498"/>
    </location>
</feature>
<gene>
    <name evidence="18" type="ORF">NXF25_012678</name>
</gene>
<dbReference type="FunFam" id="3.40.720.10:FF:000012">
    <property type="entry name" value="N-acetylglucosamine-6-sulfatase"/>
    <property type="match status" value="1"/>
</dbReference>
<evidence type="ECO:0000256" key="13">
    <source>
        <dbReference type="ARBA" id="ARBA00057082"/>
    </source>
</evidence>
<dbReference type="InterPro" id="IPR024607">
    <property type="entry name" value="Sulfatase_CS"/>
</dbReference>
<dbReference type="PANTHER" id="PTHR43108">
    <property type="entry name" value="N-ACETYLGLUCOSAMINE-6-SULFATASE FAMILY MEMBER"/>
    <property type="match status" value="1"/>
</dbReference>
<dbReference type="Proteomes" id="UP001474421">
    <property type="component" value="Unassembled WGS sequence"/>
</dbReference>
<evidence type="ECO:0000256" key="9">
    <source>
        <dbReference type="ARBA" id="ARBA00023180"/>
    </source>
</evidence>
<keyword evidence="4" id="KW-0597">Phosphoprotein</keyword>
<keyword evidence="5" id="KW-0479">Metal-binding</keyword>
<comment type="similarity">
    <text evidence="3">Belongs to the sulfatase family.</text>
</comment>
<evidence type="ECO:0000256" key="11">
    <source>
        <dbReference type="ARBA" id="ARBA00034997"/>
    </source>
</evidence>
<comment type="cofactor">
    <cofactor evidence="1">
        <name>Ca(2+)</name>
        <dbReference type="ChEBI" id="CHEBI:29108"/>
    </cofactor>
</comment>
<evidence type="ECO:0000256" key="8">
    <source>
        <dbReference type="ARBA" id="ARBA00022837"/>
    </source>
</evidence>
<keyword evidence="9" id="KW-0325">Glycoprotein</keyword>
<protein>
    <recommendedName>
        <fullName evidence="14">N-acetylglucosamine-6-sulfatase</fullName>
        <ecNumber evidence="12">3.1.6.14</ecNumber>
    </recommendedName>
    <alternativeName>
        <fullName evidence="15">Glucosamine-6-sulfatase</fullName>
    </alternativeName>
</protein>
<evidence type="ECO:0000256" key="12">
    <source>
        <dbReference type="ARBA" id="ARBA00035027"/>
    </source>
</evidence>
<accession>A0AAW1BBU2</accession>
<evidence type="ECO:0000256" key="5">
    <source>
        <dbReference type="ARBA" id="ARBA00022723"/>
    </source>
</evidence>
<reference evidence="18 19" key="1">
    <citation type="journal article" date="2024" name="Proc. Natl. Acad. Sci. U.S.A.">
        <title>The genetic regulatory architecture and epigenomic basis for age-related changes in rattlesnake venom.</title>
        <authorList>
            <person name="Hogan M.P."/>
            <person name="Holding M.L."/>
            <person name="Nystrom G.S."/>
            <person name="Colston T.J."/>
            <person name="Bartlett D.A."/>
            <person name="Mason A.J."/>
            <person name="Ellsworth S.A."/>
            <person name="Rautsaw R.M."/>
            <person name="Lawrence K.C."/>
            <person name="Strickland J.L."/>
            <person name="He B."/>
            <person name="Fraser P."/>
            <person name="Margres M.J."/>
            <person name="Gilbert D.M."/>
            <person name="Gibbs H.L."/>
            <person name="Parkinson C.L."/>
            <person name="Rokyta D.R."/>
        </authorList>
    </citation>
    <scope>NUCLEOTIDE SEQUENCE [LARGE SCALE GENOMIC DNA]</scope>
    <source>
        <strain evidence="18">DRR0105</strain>
    </source>
</reference>
<evidence type="ECO:0000256" key="6">
    <source>
        <dbReference type="ARBA" id="ARBA00022729"/>
    </source>
</evidence>
<keyword evidence="7" id="KW-0378">Hydrolase</keyword>
<comment type="caution">
    <text evidence="18">The sequence shown here is derived from an EMBL/GenBank/DDBJ whole genome shotgun (WGS) entry which is preliminary data.</text>
</comment>
<comment type="catalytic activity">
    <reaction evidence="11">
        <text>Hydrolysis of the 6-sulfate groups of the N-acetyl-D-glucosamine 6-sulfate units of heparan sulfate and keratan sulfate.</text>
        <dbReference type="EC" id="3.1.6.14"/>
    </reaction>
</comment>
<keyword evidence="19" id="KW-1185">Reference proteome</keyword>
<dbReference type="Pfam" id="PF00884">
    <property type="entry name" value="Sulfatase"/>
    <property type="match status" value="1"/>
</dbReference>
<dbReference type="InterPro" id="IPR017850">
    <property type="entry name" value="Alkaline_phosphatase_core_sf"/>
</dbReference>
<evidence type="ECO:0000256" key="4">
    <source>
        <dbReference type="ARBA" id="ARBA00022553"/>
    </source>
</evidence>
<dbReference type="Gene3D" id="3.40.720.10">
    <property type="entry name" value="Alkaline Phosphatase, subunit A"/>
    <property type="match status" value="1"/>
</dbReference>
<dbReference type="GO" id="GO:0005539">
    <property type="term" value="F:glycosaminoglycan binding"/>
    <property type="evidence" value="ECO:0007669"/>
    <property type="project" value="TreeGrafter"/>
</dbReference>
<dbReference type="AlphaFoldDB" id="A0AAW1BBU2"/>
<sequence length="746" mass="84565">MFDEDLRWQSVTSLPASIRLRHSRLAFLTPLAALGELPWRKSDAWNNRSQSQPERGSNAERLHRPEAHLRPSRKLPEVSRSREPDLASSFTLSEEREGEEAGRKRNKEVPLSRDCLSRSDVRMAQASPVLARPLVFLLVLGSTAWVGAEAGAAGLSGERKPNVVLILTDDQDVYLGGMTPLKKTNALIAEMGVTFSNAYVPSALCCPSRASILTGKYPHNHHVVNNTLEGNCSSKSWQKIQEPYTFPALLKSECGYQTFFAGKYLNEYGAEDAGGLGHVPPGWSFWYALEKNSKYYNYTLSVNGKARKHGANYSMDYLTDVLANMSLDFLEYKSSFEPFFMMIATPAPHSPWIAAPQYKKNFENVSAPRNNNFNIHGKDKHWLIRQAKTPMTNSSVQFLDDAFRKRWRTLLSVDDLIEKLVKKLQFQRELDNTYIFYTSDNGFHTGQFSLPIDKRQLYEFDIKVPLLVRGPGIKPNQINKMLVANIDLGPTILDIAGYDLNKTQMDGMSLLPLLRGEINKTWRSDVLVEYQGEGHNSSDPTCPSLGPGVTHCFPDCVCEDAYNNTYACVRTLSTKWNLQYCEFDDREVFVEVYNLTADPHQITNIAKTIDQEILEKMNYRLMMLQSCAEAMCRTPGVFDPGQEPWKCSRYLSRRWQRRREQWPLAPVLSLWNRQRIWTASCVFASVSSTEHDYVGTLHFLQSVNAGAPEGMPGPQKGEGVTGAGERLRRGRGRAAVHLLRRWDPRR</sequence>
<name>A0AAW1BBU2_CROAD</name>
<evidence type="ECO:0000256" key="15">
    <source>
        <dbReference type="ARBA" id="ARBA00079370"/>
    </source>
</evidence>
<dbReference type="PANTHER" id="PTHR43108:SF5">
    <property type="entry name" value="N-ACETYLGLUCOSAMINE-6-SULFATASE"/>
    <property type="match status" value="1"/>
</dbReference>
<proteinExistence type="inferred from homology"/>
<feature type="region of interest" description="Disordered" evidence="16">
    <location>
        <begin position="44"/>
        <end position="112"/>
    </location>
</feature>
<dbReference type="GO" id="GO:0008449">
    <property type="term" value="F:N-acetylglucosamine-6-sulfatase activity"/>
    <property type="evidence" value="ECO:0007669"/>
    <property type="project" value="UniProtKB-EC"/>
</dbReference>
<evidence type="ECO:0000256" key="10">
    <source>
        <dbReference type="ARBA" id="ARBA00023228"/>
    </source>
</evidence>
<dbReference type="SUPFAM" id="SSF53649">
    <property type="entry name" value="Alkaline phosphatase-like"/>
    <property type="match status" value="1"/>
</dbReference>
<evidence type="ECO:0000313" key="19">
    <source>
        <dbReference type="Proteomes" id="UP001474421"/>
    </source>
</evidence>
<evidence type="ECO:0000256" key="7">
    <source>
        <dbReference type="ARBA" id="ARBA00022801"/>
    </source>
</evidence>
<evidence type="ECO:0000256" key="2">
    <source>
        <dbReference type="ARBA" id="ARBA00004371"/>
    </source>
</evidence>
<keyword evidence="6" id="KW-0732">Signal</keyword>
<dbReference type="GO" id="GO:0046872">
    <property type="term" value="F:metal ion binding"/>
    <property type="evidence" value="ECO:0007669"/>
    <property type="project" value="UniProtKB-KW"/>
</dbReference>
<dbReference type="PROSITE" id="PS00149">
    <property type="entry name" value="SULFATASE_2"/>
    <property type="match status" value="1"/>
</dbReference>
<evidence type="ECO:0000256" key="14">
    <source>
        <dbReference type="ARBA" id="ARBA00071755"/>
    </source>
</evidence>
<keyword evidence="8" id="KW-0106">Calcium</keyword>
<feature type="compositionally biased region" description="Polar residues" evidence="16">
    <location>
        <begin position="44"/>
        <end position="55"/>
    </location>
</feature>
<dbReference type="GO" id="GO:0030200">
    <property type="term" value="P:heparan sulfate proteoglycan catabolic process"/>
    <property type="evidence" value="ECO:0007669"/>
    <property type="project" value="UniProtKB-ARBA"/>
</dbReference>
<feature type="region of interest" description="Disordered" evidence="16">
    <location>
        <begin position="707"/>
        <end position="727"/>
    </location>
</feature>
<dbReference type="PROSITE" id="PS00523">
    <property type="entry name" value="SULFATASE_1"/>
    <property type="match status" value="1"/>
</dbReference>
<comment type="subcellular location">
    <subcellularLocation>
        <location evidence="2">Lysosome</location>
    </subcellularLocation>
</comment>
<evidence type="ECO:0000256" key="1">
    <source>
        <dbReference type="ARBA" id="ARBA00001913"/>
    </source>
</evidence>
<dbReference type="InterPro" id="IPR000917">
    <property type="entry name" value="Sulfatase_N"/>
</dbReference>
<comment type="function">
    <text evidence="13">Hydrolyzes 6-sulfate groups in N-acetyl-d-glucosaminide units of heparin sulfate and keratan sulfate.</text>
</comment>
<organism evidence="18 19">
    <name type="scientific">Crotalus adamanteus</name>
    <name type="common">Eastern diamondback rattlesnake</name>
    <dbReference type="NCBI Taxonomy" id="8729"/>
    <lineage>
        <taxon>Eukaryota</taxon>
        <taxon>Metazoa</taxon>
        <taxon>Chordata</taxon>
        <taxon>Craniata</taxon>
        <taxon>Vertebrata</taxon>
        <taxon>Euteleostomi</taxon>
        <taxon>Lepidosauria</taxon>
        <taxon>Squamata</taxon>
        <taxon>Bifurcata</taxon>
        <taxon>Unidentata</taxon>
        <taxon>Episquamata</taxon>
        <taxon>Toxicofera</taxon>
        <taxon>Serpentes</taxon>
        <taxon>Colubroidea</taxon>
        <taxon>Viperidae</taxon>
        <taxon>Crotalinae</taxon>
        <taxon>Crotalus</taxon>
    </lineage>
</organism>
<evidence type="ECO:0000313" key="18">
    <source>
        <dbReference type="EMBL" id="KAK9399659.1"/>
    </source>
</evidence>